<dbReference type="AlphaFoldDB" id="A0AAE0J9A9"/>
<proteinExistence type="inferred from homology"/>
<dbReference type="CDD" id="cd12168">
    <property type="entry name" value="Mand_dh_like"/>
    <property type="match status" value="1"/>
</dbReference>
<evidence type="ECO:0000256" key="1">
    <source>
        <dbReference type="ARBA" id="ARBA00005854"/>
    </source>
</evidence>
<evidence type="ECO:0000259" key="5">
    <source>
        <dbReference type="Pfam" id="PF00389"/>
    </source>
</evidence>
<dbReference type="SUPFAM" id="SSF52283">
    <property type="entry name" value="Formate/glycerate dehydrogenase catalytic domain-like"/>
    <property type="match status" value="1"/>
</dbReference>
<keyword evidence="2 4" id="KW-0560">Oxidoreductase</keyword>
<dbReference type="Pfam" id="PF02826">
    <property type="entry name" value="2-Hacid_dh_C"/>
    <property type="match status" value="1"/>
</dbReference>
<protein>
    <submittedName>
        <fullName evidence="7">D-isomer specific 2-hydroxyacid dehydrogenase</fullName>
    </submittedName>
</protein>
<evidence type="ECO:0000259" key="6">
    <source>
        <dbReference type="Pfam" id="PF02826"/>
    </source>
</evidence>
<accession>A0AAE0J9A9</accession>
<organism evidence="7 8">
    <name type="scientific">Neurospora tetraspora</name>
    <dbReference type="NCBI Taxonomy" id="94610"/>
    <lineage>
        <taxon>Eukaryota</taxon>
        <taxon>Fungi</taxon>
        <taxon>Dikarya</taxon>
        <taxon>Ascomycota</taxon>
        <taxon>Pezizomycotina</taxon>
        <taxon>Sordariomycetes</taxon>
        <taxon>Sordariomycetidae</taxon>
        <taxon>Sordariales</taxon>
        <taxon>Sordariaceae</taxon>
        <taxon>Neurospora</taxon>
    </lineage>
</organism>
<dbReference type="GO" id="GO:0005829">
    <property type="term" value="C:cytosol"/>
    <property type="evidence" value="ECO:0007669"/>
    <property type="project" value="TreeGrafter"/>
</dbReference>
<dbReference type="RefSeq" id="XP_062678388.1">
    <property type="nucleotide sequence ID" value="XM_062825074.1"/>
</dbReference>
<feature type="domain" description="D-isomer specific 2-hydroxyacid dehydrogenase catalytic" evidence="5">
    <location>
        <begin position="74"/>
        <end position="356"/>
    </location>
</feature>
<dbReference type="PANTHER" id="PTHR10996:SF269">
    <property type="entry name" value="HYPOTHETICAL D-ISOMER SPECIFIC 2-HYDROXYACID DEHYDROGENASE (EUROFUNG)"/>
    <property type="match status" value="1"/>
</dbReference>
<dbReference type="InterPro" id="IPR050223">
    <property type="entry name" value="D-isomer_2-hydroxyacid_DH"/>
</dbReference>
<evidence type="ECO:0000313" key="7">
    <source>
        <dbReference type="EMBL" id="KAK3339028.1"/>
    </source>
</evidence>
<reference evidence="7" key="1">
    <citation type="journal article" date="2023" name="Mol. Phylogenet. Evol.">
        <title>Genome-scale phylogeny and comparative genomics of the fungal order Sordariales.</title>
        <authorList>
            <person name="Hensen N."/>
            <person name="Bonometti L."/>
            <person name="Westerberg I."/>
            <person name="Brannstrom I.O."/>
            <person name="Guillou S."/>
            <person name="Cros-Aarteil S."/>
            <person name="Calhoun S."/>
            <person name="Haridas S."/>
            <person name="Kuo A."/>
            <person name="Mondo S."/>
            <person name="Pangilinan J."/>
            <person name="Riley R."/>
            <person name="LaButti K."/>
            <person name="Andreopoulos B."/>
            <person name="Lipzen A."/>
            <person name="Chen C."/>
            <person name="Yan M."/>
            <person name="Daum C."/>
            <person name="Ng V."/>
            <person name="Clum A."/>
            <person name="Steindorff A."/>
            <person name="Ohm R.A."/>
            <person name="Martin F."/>
            <person name="Silar P."/>
            <person name="Natvig D.O."/>
            <person name="Lalanne C."/>
            <person name="Gautier V."/>
            <person name="Ament-Velasquez S.L."/>
            <person name="Kruys A."/>
            <person name="Hutchinson M.I."/>
            <person name="Powell A.J."/>
            <person name="Barry K."/>
            <person name="Miller A.N."/>
            <person name="Grigoriev I.V."/>
            <person name="Debuchy R."/>
            <person name="Gladieux P."/>
            <person name="Hiltunen Thoren M."/>
            <person name="Johannesson H."/>
        </authorList>
    </citation>
    <scope>NUCLEOTIDE SEQUENCE</scope>
    <source>
        <strain evidence="7">CBS 560.94</strain>
    </source>
</reference>
<keyword evidence="3" id="KW-0520">NAD</keyword>
<comment type="similarity">
    <text evidence="1 4">Belongs to the D-isomer specific 2-hydroxyacid dehydrogenase family.</text>
</comment>
<feature type="domain" description="D-isomer specific 2-hydroxyacid dehydrogenase NAD-binding" evidence="6">
    <location>
        <begin position="131"/>
        <end position="325"/>
    </location>
</feature>
<dbReference type="SUPFAM" id="SSF51735">
    <property type="entry name" value="NAD(P)-binding Rossmann-fold domains"/>
    <property type="match status" value="1"/>
</dbReference>
<dbReference type="PANTHER" id="PTHR10996">
    <property type="entry name" value="2-HYDROXYACID DEHYDROGENASE-RELATED"/>
    <property type="match status" value="1"/>
</dbReference>
<evidence type="ECO:0000313" key="8">
    <source>
        <dbReference type="Proteomes" id="UP001278500"/>
    </source>
</evidence>
<dbReference type="InterPro" id="IPR036291">
    <property type="entry name" value="NAD(P)-bd_dom_sf"/>
</dbReference>
<evidence type="ECO:0000256" key="3">
    <source>
        <dbReference type="ARBA" id="ARBA00023027"/>
    </source>
</evidence>
<feature type="non-terminal residue" evidence="7">
    <location>
        <position position="363"/>
    </location>
</feature>
<dbReference type="InterPro" id="IPR006140">
    <property type="entry name" value="D-isomer_DH_NAD-bd"/>
</dbReference>
<dbReference type="GeneID" id="87862228"/>
<dbReference type="GO" id="GO:0016618">
    <property type="term" value="F:hydroxypyruvate reductase [NAD(P)H] activity"/>
    <property type="evidence" value="ECO:0007669"/>
    <property type="project" value="TreeGrafter"/>
</dbReference>
<dbReference type="PROSITE" id="PS00670">
    <property type="entry name" value="D_2_HYDROXYACID_DH_2"/>
    <property type="match status" value="1"/>
</dbReference>
<evidence type="ECO:0000256" key="4">
    <source>
        <dbReference type="RuleBase" id="RU003719"/>
    </source>
</evidence>
<reference evidence="7" key="2">
    <citation type="submission" date="2023-06" db="EMBL/GenBank/DDBJ databases">
        <authorList>
            <consortium name="Lawrence Berkeley National Laboratory"/>
            <person name="Haridas S."/>
            <person name="Hensen N."/>
            <person name="Bonometti L."/>
            <person name="Westerberg I."/>
            <person name="Brannstrom I.O."/>
            <person name="Guillou S."/>
            <person name="Cros-Aarteil S."/>
            <person name="Calhoun S."/>
            <person name="Kuo A."/>
            <person name="Mondo S."/>
            <person name="Pangilinan J."/>
            <person name="Riley R."/>
            <person name="Labutti K."/>
            <person name="Andreopoulos B."/>
            <person name="Lipzen A."/>
            <person name="Chen C."/>
            <person name="Yanf M."/>
            <person name="Daum C."/>
            <person name="Ng V."/>
            <person name="Clum A."/>
            <person name="Steindorff A."/>
            <person name="Ohm R."/>
            <person name="Martin F."/>
            <person name="Silar P."/>
            <person name="Natvig D."/>
            <person name="Lalanne C."/>
            <person name="Gautier V."/>
            <person name="Ament-Velasquez S.L."/>
            <person name="Kruys A."/>
            <person name="Hutchinson M.I."/>
            <person name="Powell A.J."/>
            <person name="Barry K."/>
            <person name="Miller A.N."/>
            <person name="Grigoriev I.V."/>
            <person name="Debuchy R."/>
            <person name="Gladieux P."/>
            <person name="Thoren M.H."/>
            <person name="Johannesson H."/>
        </authorList>
    </citation>
    <scope>NUCLEOTIDE SEQUENCE</scope>
    <source>
        <strain evidence="7">CBS 560.94</strain>
    </source>
</reference>
<dbReference type="EMBL" id="JAUEPP010000007">
    <property type="protein sequence ID" value="KAK3339028.1"/>
    <property type="molecule type" value="Genomic_DNA"/>
</dbReference>
<keyword evidence="8" id="KW-1185">Reference proteome</keyword>
<dbReference type="GO" id="GO:0051287">
    <property type="term" value="F:NAD binding"/>
    <property type="evidence" value="ECO:0007669"/>
    <property type="project" value="InterPro"/>
</dbReference>
<name>A0AAE0J9A9_9PEZI</name>
<sequence length="363" mass="39466">PSYLTSLTSLHPSNSIHTNTSPSSAHAAWSRITQIADIIHPKSTSRSSFLQECASGAFSSCLLAYRTFDSTSLTGPLDSQLLSALPPSLRFIIHVGAGYDAISIPAATARGIKVSNTPGAVDEATADCALFLLLGAMRNFNAGMTALRRGEWRGGTEEEVQTQKRGVRMPGLGRDPRGKTLGILGMGGIGKCLARKVAGAFGMRVRYLNRRRDEEGERELRDQGVEVEWVETMEELLGGSDVLSLNLPLNAETRHIISTKEFAMMKRGVVIINTARGAVMDEAALVEALESGQVHSVGLDVYENEPEIHPGLLANPNVMLVPHMGTWTVETETKMEEWAISNVRMAIEEGKLRSIVPEQRDMQ</sequence>
<dbReference type="GO" id="GO:0030267">
    <property type="term" value="F:glyoxylate reductase (NADPH) activity"/>
    <property type="evidence" value="ECO:0007669"/>
    <property type="project" value="TreeGrafter"/>
</dbReference>
<dbReference type="PROSITE" id="PS00671">
    <property type="entry name" value="D_2_HYDROXYACID_DH_3"/>
    <property type="match status" value="1"/>
</dbReference>
<gene>
    <name evidence="7" type="ORF">B0H65DRAFT_433486</name>
</gene>
<dbReference type="InterPro" id="IPR029753">
    <property type="entry name" value="D-isomer_DH_CS"/>
</dbReference>
<evidence type="ECO:0000256" key="2">
    <source>
        <dbReference type="ARBA" id="ARBA00023002"/>
    </source>
</evidence>
<dbReference type="Pfam" id="PF00389">
    <property type="entry name" value="2-Hacid_dh"/>
    <property type="match status" value="1"/>
</dbReference>
<dbReference type="InterPro" id="IPR006139">
    <property type="entry name" value="D-isomer_2_OHA_DH_cat_dom"/>
</dbReference>
<dbReference type="Proteomes" id="UP001278500">
    <property type="component" value="Unassembled WGS sequence"/>
</dbReference>
<dbReference type="Gene3D" id="3.40.50.720">
    <property type="entry name" value="NAD(P)-binding Rossmann-like Domain"/>
    <property type="match status" value="2"/>
</dbReference>
<dbReference type="FunFam" id="3.40.50.720:FF:000203">
    <property type="entry name" value="D-3-phosphoglycerate dehydrogenase (SerA)"/>
    <property type="match status" value="1"/>
</dbReference>
<comment type="caution">
    <text evidence="7">The sequence shown here is derived from an EMBL/GenBank/DDBJ whole genome shotgun (WGS) entry which is preliminary data.</text>
</comment>